<dbReference type="EMBL" id="JARIHO010000019">
    <property type="protein sequence ID" value="KAJ7347315.1"/>
    <property type="molecule type" value="Genomic_DNA"/>
</dbReference>
<protein>
    <submittedName>
        <fullName evidence="1">Uncharacterized protein</fullName>
    </submittedName>
</protein>
<accession>A0AAD7A0W8</accession>
<reference evidence="1" key="1">
    <citation type="submission" date="2023-03" db="EMBL/GenBank/DDBJ databases">
        <title>Massive genome expansion in bonnet fungi (Mycena s.s.) driven by repeated elements and novel gene families across ecological guilds.</title>
        <authorList>
            <consortium name="Lawrence Berkeley National Laboratory"/>
            <person name="Harder C.B."/>
            <person name="Miyauchi S."/>
            <person name="Viragh M."/>
            <person name="Kuo A."/>
            <person name="Thoen E."/>
            <person name="Andreopoulos B."/>
            <person name="Lu D."/>
            <person name="Skrede I."/>
            <person name="Drula E."/>
            <person name="Henrissat B."/>
            <person name="Morin E."/>
            <person name="Kohler A."/>
            <person name="Barry K."/>
            <person name="LaButti K."/>
            <person name="Morin E."/>
            <person name="Salamov A."/>
            <person name="Lipzen A."/>
            <person name="Mereny Z."/>
            <person name="Hegedus B."/>
            <person name="Baldrian P."/>
            <person name="Stursova M."/>
            <person name="Weitz H."/>
            <person name="Taylor A."/>
            <person name="Grigoriev I.V."/>
            <person name="Nagy L.G."/>
            <person name="Martin F."/>
            <person name="Kauserud H."/>
        </authorList>
    </citation>
    <scope>NUCLEOTIDE SEQUENCE</scope>
    <source>
        <strain evidence="1">CBHHK002</strain>
    </source>
</reference>
<dbReference type="AlphaFoldDB" id="A0AAD7A0W8"/>
<keyword evidence="2" id="KW-1185">Reference proteome</keyword>
<evidence type="ECO:0000313" key="1">
    <source>
        <dbReference type="EMBL" id="KAJ7347315.1"/>
    </source>
</evidence>
<proteinExistence type="predicted"/>
<name>A0AAD7A0W8_9AGAR</name>
<evidence type="ECO:0000313" key="2">
    <source>
        <dbReference type="Proteomes" id="UP001218218"/>
    </source>
</evidence>
<sequence>MAAGGILGRTGLFVRDGDIFAVESFPDTPHACYDRRYKLAWVVGRESSTLHWLYSVRVEVHTPRVEIKSIKQSTYRRVEVQIPRVEIKSIKQSTYRRVEVQIPRVEIKSIKQSTYGGVVRLDLWDGTATRGHWDDDSPEPQSVLYRVTQYRQCRREPGPHAPPQNWKSIEAVALWLGVRVSYSPGFERPGETHVPDETARDA</sequence>
<organism evidence="1 2">
    <name type="scientific">Mycena albidolilacea</name>
    <dbReference type="NCBI Taxonomy" id="1033008"/>
    <lineage>
        <taxon>Eukaryota</taxon>
        <taxon>Fungi</taxon>
        <taxon>Dikarya</taxon>
        <taxon>Basidiomycota</taxon>
        <taxon>Agaricomycotina</taxon>
        <taxon>Agaricomycetes</taxon>
        <taxon>Agaricomycetidae</taxon>
        <taxon>Agaricales</taxon>
        <taxon>Marasmiineae</taxon>
        <taxon>Mycenaceae</taxon>
        <taxon>Mycena</taxon>
    </lineage>
</organism>
<dbReference type="Proteomes" id="UP001218218">
    <property type="component" value="Unassembled WGS sequence"/>
</dbReference>
<comment type="caution">
    <text evidence="1">The sequence shown here is derived from an EMBL/GenBank/DDBJ whole genome shotgun (WGS) entry which is preliminary data.</text>
</comment>
<gene>
    <name evidence="1" type="ORF">DFH08DRAFT_809074</name>
</gene>